<feature type="domain" description="NAC" evidence="6">
    <location>
        <begin position="7"/>
        <end position="157"/>
    </location>
</feature>
<dbReference type="EMBL" id="CP136891">
    <property type="protein sequence ID" value="WOK96551.1"/>
    <property type="molecule type" value="Genomic_DNA"/>
</dbReference>
<sequence>MSTKTFLPPGFRFHPTDVELVWYYLKRKVMGKSFRFEAISEVELYKFPPWELPEKSRLRTKDLKWYFFCPRDKKYPKGPRTNRATDNGFWKATGRDRSIIHNSVTVGMKKTLIFHVGKPPKGNRTDWVMYEYRLESKELVDAGYSQDAYVLCEIFQKSGPGPKIGEQYGAPFNEEDWEEDTNESSIHLPCVSCPSTEPLNNQSIALHPVTQQTLPAYVGEVPSDPVADGILLEDLEVFLNISPIRENANVQVSDSTILGMHINEASLVDQEEIFNELEALSARTMISGNTNYAENIHGETSLHPMLSELGSDQYMELNDFCFIEDSNPPKSIMPSDPFAPNPSTHCPNFQHSSQIDDSISYLNDNGSGLYSSYDAGPNTMCEQSSLGTQNGDFGGFAHHLNVPNEYQHLSQEHHPAIFSGPFR</sequence>
<dbReference type="InterPro" id="IPR036093">
    <property type="entry name" value="NAC_dom_sf"/>
</dbReference>
<keyword evidence="4" id="KW-0804">Transcription</keyword>
<dbReference type="PANTHER" id="PTHR31744">
    <property type="entry name" value="PROTEIN CUP-SHAPED COTYLEDON 2-RELATED"/>
    <property type="match status" value="1"/>
</dbReference>
<dbReference type="SUPFAM" id="SSF101941">
    <property type="entry name" value="NAC domain"/>
    <property type="match status" value="1"/>
</dbReference>
<evidence type="ECO:0000259" key="6">
    <source>
        <dbReference type="PROSITE" id="PS51005"/>
    </source>
</evidence>
<protein>
    <submittedName>
        <fullName evidence="7">NAC domain-containing protein</fullName>
    </submittedName>
</protein>
<dbReference type="GO" id="GO:0006355">
    <property type="term" value="P:regulation of DNA-templated transcription"/>
    <property type="evidence" value="ECO:0007669"/>
    <property type="project" value="InterPro"/>
</dbReference>
<dbReference type="AlphaFoldDB" id="A0AAQ3JXE4"/>
<dbReference type="Proteomes" id="UP001327560">
    <property type="component" value="Chromosome 2"/>
</dbReference>
<evidence type="ECO:0000256" key="3">
    <source>
        <dbReference type="ARBA" id="ARBA00023125"/>
    </source>
</evidence>
<gene>
    <name evidence="7" type="ORF">Cni_G05258</name>
</gene>
<evidence type="ECO:0000256" key="4">
    <source>
        <dbReference type="ARBA" id="ARBA00023163"/>
    </source>
</evidence>
<dbReference type="PROSITE" id="PS51005">
    <property type="entry name" value="NAC"/>
    <property type="match status" value="1"/>
</dbReference>
<comment type="subcellular location">
    <subcellularLocation>
        <location evidence="1">Nucleus</location>
    </subcellularLocation>
</comment>
<evidence type="ECO:0000313" key="7">
    <source>
        <dbReference type="EMBL" id="WOK96551.1"/>
    </source>
</evidence>
<evidence type="ECO:0000256" key="5">
    <source>
        <dbReference type="ARBA" id="ARBA00023242"/>
    </source>
</evidence>
<accession>A0AAQ3JXE4</accession>
<reference evidence="7 8" key="1">
    <citation type="submission" date="2023-10" db="EMBL/GenBank/DDBJ databases">
        <title>Chromosome-scale genome assembly provides insights into flower coloration mechanisms of Canna indica.</title>
        <authorList>
            <person name="Li C."/>
        </authorList>
    </citation>
    <scope>NUCLEOTIDE SEQUENCE [LARGE SCALE GENOMIC DNA]</scope>
    <source>
        <tissue evidence="7">Flower</tissue>
    </source>
</reference>
<organism evidence="7 8">
    <name type="scientific">Canna indica</name>
    <name type="common">Indian-shot</name>
    <dbReference type="NCBI Taxonomy" id="4628"/>
    <lineage>
        <taxon>Eukaryota</taxon>
        <taxon>Viridiplantae</taxon>
        <taxon>Streptophyta</taxon>
        <taxon>Embryophyta</taxon>
        <taxon>Tracheophyta</taxon>
        <taxon>Spermatophyta</taxon>
        <taxon>Magnoliopsida</taxon>
        <taxon>Liliopsida</taxon>
        <taxon>Zingiberales</taxon>
        <taxon>Cannaceae</taxon>
        <taxon>Canna</taxon>
    </lineage>
</organism>
<keyword evidence="5" id="KW-0539">Nucleus</keyword>
<keyword evidence="8" id="KW-1185">Reference proteome</keyword>
<evidence type="ECO:0000256" key="2">
    <source>
        <dbReference type="ARBA" id="ARBA00023015"/>
    </source>
</evidence>
<evidence type="ECO:0000256" key="1">
    <source>
        <dbReference type="ARBA" id="ARBA00004123"/>
    </source>
</evidence>
<dbReference type="Pfam" id="PF02365">
    <property type="entry name" value="NAM"/>
    <property type="match status" value="1"/>
</dbReference>
<dbReference type="FunFam" id="2.170.150.80:FF:000002">
    <property type="entry name" value="Nac domain-containing protein 86"/>
    <property type="match status" value="1"/>
</dbReference>
<proteinExistence type="predicted"/>
<dbReference type="Gene3D" id="2.170.150.80">
    <property type="entry name" value="NAC domain"/>
    <property type="match status" value="1"/>
</dbReference>
<dbReference type="GO" id="GO:0005634">
    <property type="term" value="C:nucleus"/>
    <property type="evidence" value="ECO:0007669"/>
    <property type="project" value="UniProtKB-SubCell"/>
</dbReference>
<keyword evidence="2" id="KW-0805">Transcription regulation</keyword>
<dbReference type="GO" id="GO:0003677">
    <property type="term" value="F:DNA binding"/>
    <property type="evidence" value="ECO:0007669"/>
    <property type="project" value="UniProtKB-KW"/>
</dbReference>
<dbReference type="PANTHER" id="PTHR31744:SF210">
    <property type="entry name" value="NAC DOMAIN-CONTAINING PROTEIN 86-LIKE"/>
    <property type="match status" value="1"/>
</dbReference>
<keyword evidence="3" id="KW-0238">DNA-binding</keyword>
<name>A0AAQ3JXE4_9LILI</name>
<evidence type="ECO:0000313" key="8">
    <source>
        <dbReference type="Proteomes" id="UP001327560"/>
    </source>
</evidence>
<dbReference type="InterPro" id="IPR003441">
    <property type="entry name" value="NAC-dom"/>
</dbReference>